<evidence type="ECO:0008006" key="6">
    <source>
        <dbReference type="Google" id="ProtNLM"/>
    </source>
</evidence>
<dbReference type="OMA" id="VEENCIH"/>
<sequence length="170" mass="19213">MLFDTLICFRLLKLNLSLNALRSVPESLGSLQNLVVLNLWGNQLTTEPHIPGCVYTVKSLVFLQLACNRLENIADQIQALADLKILIVEGNCIHSLPPLLCRLTKLELLNMDFNDIQSVPAEMHRLRRLEKLACHPLDKGLHIRHNPLLKPIKEVLYGGLQALYSYLKAT</sequence>
<reference evidence="4" key="1">
    <citation type="submission" date="2025-08" db="UniProtKB">
        <authorList>
            <consortium name="Ensembl"/>
        </authorList>
    </citation>
    <scope>IDENTIFICATION</scope>
</reference>
<dbReference type="Pfam" id="PF00560">
    <property type="entry name" value="LRR_1"/>
    <property type="match status" value="1"/>
</dbReference>
<dbReference type="AlphaFoldDB" id="A0A8C1QWW5"/>
<dbReference type="InterPro" id="IPR001611">
    <property type="entry name" value="Leu-rich_rpt"/>
</dbReference>
<dbReference type="PANTHER" id="PTHR48051">
    <property type="match status" value="1"/>
</dbReference>
<evidence type="ECO:0000256" key="3">
    <source>
        <dbReference type="SAM" id="SignalP"/>
    </source>
</evidence>
<feature type="chain" id="PRO_5034927624" description="Leucine rich repeat containing 30a" evidence="3">
    <location>
        <begin position="18"/>
        <end position="170"/>
    </location>
</feature>
<dbReference type="SMART" id="SM00369">
    <property type="entry name" value="LRR_TYP"/>
    <property type="match status" value="4"/>
</dbReference>
<keyword evidence="2" id="KW-0677">Repeat</keyword>
<keyword evidence="3" id="KW-0732">Signal</keyword>
<keyword evidence="5" id="KW-1185">Reference proteome</keyword>
<dbReference type="PANTHER" id="PTHR48051:SF1">
    <property type="entry name" value="RAS SUPPRESSOR PROTEIN 1"/>
    <property type="match status" value="1"/>
</dbReference>
<dbReference type="InterPro" id="IPR032675">
    <property type="entry name" value="LRR_dom_sf"/>
</dbReference>
<dbReference type="InterPro" id="IPR003591">
    <property type="entry name" value="Leu-rich_rpt_typical-subtyp"/>
</dbReference>
<reference evidence="4" key="2">
    <citation type="submission" date="2025-09" db="UniProtKB">
        <authorList>
            <consortium name="Ensembl"/>
        </authorList>
    </citation>
    <scope>IDENTIFICATION</scope>
</reference>
<organism evidence="4 5">
    <name type="scientific">Cyprinus carpio</name>
    <name type="common">Common carp</name>
    <dbReference type="NCBI Taxonomy" id="7962"/>
    <lineage>
        <taxon>Eukaryota</taxon>
        <taxon>Metazoa</taxon>
        <taxon>Chordata</taxon>
        <taxon>Craniata</taxon>
        <taxon>Vertebrata</taxon>
        <taxon>Euteleostomi</taxon>
        <taxon>Actinopterygii</taxon>
        <taxon>Neopterygii</taxon>
        <taxon>Teleostei</taxon>
        <taxon>Ostariophysi</taxon>
        <taxon>Cypriniformes</taxon>
        <taxon>Cyprinidae</taxon>
        <taxon>Cyprininae</taxon>
        <taxon>Cyprinus</taxon>
    </lineage>
</organism>
<evidence type="ECO:0000256" key="1">
    <source>
        <dbReference type="ARBA" id="ARBA00022614"/>
    </source>
</evidence>
<evidence type="ECO:0000313" key="4">
    <source>
        <dbReference type="Ensembl" id="ENSCCRP00010070597.1"/>
    </source>
</evidence>
<dbReference type="Proteomes" id="UP000694427">
    <property type="component" value="Unplaced"/>
</dbReference>
<protein>
    <recommendedName>
        <fullName evidence="6">Leucine rich repeat containing 30a</fullName>
    </recommendedName>
</protein>
<name>A0A8C1QWW5_CYPCA</name>
<dbReference type="Pfam" id="PF13855">
    <property type="entry name" value="LRR_8"/>
    <property type="match status" value="1"/>
</dbReference>
<dbReference type="InterPro" id="IPR050216">
    <property type="entry name" value="LRR_domain-containing"/>
</dbReference>
<keyword evidence="1" id="KW-0433">Leucine-rich repeat</keyword>
<accession>A0A8C1QWW5</accession>
<feature type="signal peptide" evidence="3">
    <location>
        <begin position="1"/>
        <end position="17"/>
    </location>
</feature>
<dbReference type="Gene3D" id="3.80.10.10">
    <property type="entry name" value="Ribonuclease Inhibitor"/>
    <property type="match status" value="2"/>
</dbReference>
<evidence type="ECO:0000256" key="2">
    <source>
        <dbReference type="ARBA" id="ARBA00022737"/>
    </source>
</evidence>
<dbReference type="SUPFAM" id="SSF52058">
    <property type="entry name" value="L domain-like"/>
    <property type="match status" value="1"/>
</dbReference>
<dbReference type="GO" id="GO:0005737">
    <property type="term" value="C:cytoplasm"/>
    <property type="evidence" value="ECO:0007669"/>
    <property type="project" value="TreeGrafter"/>
</dbReference>
<proteinExistence type="predicted"/>
<evidence type="ECO:0000313" key="5">
    <source>
        <dbReference type="Proteomes" id="UP000694427"/>
    </source>
</evidence>
<dbReference type="Ensembl" id="ENSCCRT00010078033.1">
    <property type="protein sequence ID" value="ENSCCRP00010070597.1"/>
    <property type="gene ID" value="ENSCCRG00010030626.1"/>
</dbReference>